<reference evidence="9 10" key="1">
    <citation type="submission" date="2021-05" db="EMBL/GenBank/DDBJ databases">
        <title>Novel species in genus Cellulomonas.</title>
        <authorList>
            <person name="Zhang G."/>
        </authorList>
    </citation>
    <scope>NUCLEOTIDE SEQUENCE [LARGE SCALE GENOMIC DNA]</scope>
    <source>
        <strain evidence="10">zg-ZUI222</strain>
    </source>
</reference>
<dbReference type="InterPro" id="IPR019533">
    <property type="entry name" value="Peptidase_S26"/>
</dbReference>
<keyword evidence="4 7" id="KW-0472">Membrane</keyword>
<dbReference type="PRINTS" id="PR00728">
    <property type="entry name" value="SIGNALPTASE"/>
</dbReference>
<evidence type="ECO:0000256" key="4">
    <source>
        <dbReference type="ARBA" id="ARBA00023136"/>
    </source>
</evidence>
<dbReference type="Gene3D" id="2.10.109.10">
    <property type="entry name" value="Umud Fragment, subunit A"/>
    <property type="match status" value="1"/>
</dbReference>
<accession>A0ABX8D3G2</accession>
<evidence type="ECO:0000259" key="8">
    <source>
        <dbReference type="Pfam" id="PF10502"/>
    </source>
</evidence>
<evidence type="ECO:0000256" key="2">
    <source>
        <dbReference type="ARBA" id="ARBA00022692"/>
    </source>
</evidence>
<evidence type="ECO:0000256" key="5">
    <source>
        <dbReference type="NCBIfam" id="TIGR02228"/>
    </source>
</evidence>
<evidence type="ECO:0000313" key="9">
    <source>
        <dbReference type="EMBL" id="QVI61450.1"/>
    </source>
</evidence>
<comment type="subcellular location">
    <subcellularLocation>
        <location evidence="1">Membrane</location>
    </subcellularLocation>
</comment>
<proteinExistence type="predicted"/>
<dbReference type="InterPro" id="IPR036286">
    <property type="entry name" value="LexA/Signal_pep-like_sf"/>
</dbReference>
<name>A0ABX8D3G2_9CELL</name>
<dbReference type="SUPFAM" id="SSF51306">
    <property type="entry name" value="LexA/Signal peptidase"/>
    <property type="match status" value="1"/>
</dbReference>
<dbReference type="Pfam" id="PF10502">
    <property type="entry name" value="Peptidase_S26"/>
    <property type="match status" value="1"/>
</dbReference>
<keyword evidence="2 7" id="KW-0812">Transmembrane</keyword>
<sequence>MNRPRPVRRRVLPTVLSVLSTAVVVVVLALAVALALVPRMLDGVALTVLTGSMAPTYEPGDVVVVRGVKDVPAEIEVGDVVSFQPFPEDPTLVTHRVVAIRSTSDGPRWVTRGDANATDDEPLRPEQIKAEVVYHVPDVGHVMVAVGAHRSTVVMAGAAVLLVYGAWMVLSPDRGRRPARADGAAATDGTASDEDRPAAEVEA</sequence>
<feature type="region of interest" description="Disordered" evidence="6">
    <location>
        <begin position="174"/>
        <end position="203"/>
    </location>
</feature>
<dbReference type="NCBIfam" id="TIGR02228">
    <property type="entry name" value="sigpep_I_arch"/>
    <property type="match status" value="1"/>
</dbReference>
<dbReference type="InterPro" id="IPR001733">
    <property type="entry name" value="Peptidase_S26B"/>
</dbReference>
<evidence type="ECO:0000256" key="3">
    <source>
        <dbReference type="ARBA" id="ARBA00022989"/>
    </source>
</evidence>
<gene>
    <name evidence="9" type="ORF">KG103_13310</name>
</gene>
<evidence type="ECO:0000313" key="10">
    <source>
        <dbReference type="Proteomes" id="UP000677804"/>
    </source>
</evidence>
<dbReference type="GO" id="GO:0009003">
    <property type="term" value="F:signal peptidase activity"/>
    <property type="evidence" value="ECO:0007669"/>
    <property type="project" value="UniProtKB-EC"/>
</dbReference>
<keyword evidence="9" id="KW-0378">Hydrolase</keyword>
<keyword evidence="3 7" id="KW-1133">Transmembrane helix</keyword>
<dbReference type="EMBL" id="CP074405">
    <property type="protein sequence ID" value="QVI61450.1"/>
    <property type="molecule type" value="Genomic_DNA"/>
</dbReference>
<evidence type="ECO:0000256" key="6">
    <source>
        <dbReference type="SAM" id="MobiDB-lite"/>
    </source>
</evidence>
<evidence type="ECO:0000256" key="1">
    <source>
        <dbReference type="ARBA" id="ARBA00004370"/>
    </source>
</evidence>
<feature type="compositionally biased region" description="Basic and acidic residues" evidence="6">
    <location>
        <begin position="193"/>
        <end position="203"/>
    </location>
</feature>
<organism evidence="9 10">
    <name type="scientific">Cellulomonas wangleii</name>
    <dbReference type="NCBI Taxonomy" id="2816956"/>
    <lineage>
        <taxon>Bacteria</taxon>
        <taxon>Bacillati</taxon>
        <taxon>Actinomycetota</taxon>
        <taxon>Actinomycetes</taxon>
        <taxon>Micrococcales</taxon>
        <taxon>Cellulomonadaceae</taxon>
        <taxon>Cellulomonas</taxon>
    </lineage>
</organism>
<feature type="compositionally biased region" description="Low complexity" evidence="6">
    <location>
        <begin position="181"/>
        <end position="190"/>
    </location>
</feature>
<dbReference type="RefSeq" id="WP_207339048.1">
    <property type="nucleotide sequence ID" value="NZ_CP074405.1"/>
</dbReference>
<evidence type="ECO:0000256" key="7">
    <source>
        <dbReference type="SAM" id="Phobius"/>
    </source>
</evidence>
<dbReference type="CDD" id="cd06530">
    <property type="entry name" value="S26_SPase_I"/>
    <property type="match status" value="1"/>
</dbReference>
<dbReference type="EC" id="3.4.21.89" evidence="5"/>
<protein>
    <recommendedName>
        <fullName evidence="5">Signal peptidase I</fullName>
        <ecNumber evidence="5">3.4.21.89</ecNumber>
    </recommendedName>
</protein>
<keyword evidence="10" id="KW-1185">Reference proteome</keyword>
<feature type="transmembrane region" description="Helical" evidence="7">
    <location>
        <begin position="152"/>
        <end position="170"/>
    </location>
</feature>
<feature type="transmembrane region" description="Helical" evidence="7">
    <location>
        <begin position="12"/>
        <end position="37"/>
    </location>
</feature>
<dbReference type="PANTHER" id="PTHR10806">
    <property type="entry name" value="SIGNAL PEPTIDASE COMPLEX CATALYTIC SUBUNIT SEC11"/>
    <property type="match status" value="1"/>
</dbReference>
<dbReference type="Proteomes" id="UP000677804">
    <property type="component" value="Chromosome"/>
</dbReference>
<dbReference type="PANTHER" id="PTHR10806:SF6">
    <property type="entry name" value="SIGNAL PEPTIDASE COMPLEX CATALYTIC SUBUNIT SEC11"/>
    <property type="match status" value="1"/>
</dbReference>
<feature type="domain" description="Peptidase S26" evidence="8">
    <location>
        <begin position="25"/>
        <end position="99"/>
    </location>
</feature>